<organism evidence="1 2">
    <name type="scientific">Bacillus cereus (strain Q1)</name>
    <dbReference type="NCBI Taxonomy" id="361100"/>
    <lineage>
        <taxon>Bacteria</taxon>
        <taxon>Bacillati</taxon>
        <taxon>Bacillota</taxon>
        <taxon>Bacilli</taxon>
        <taxon>Bacillales</taxon>
        <taxon>Bacillaceae</taxon>
        <taxon>Bacillus</taxon>
        <taxon>Bacillus cereus group</taxon>
    </lineage>
</organism>
<dbReference type="AlphaFoldDB" id="B9J6N2"/>
<dbReference type="KEGG" id="bcq:BCQ_PT65"/>
<evidence type="ECO:0000313" key="1">
    <source>
        <dbReference type="EMBL" id="ACM16027.1"/>
    </source>
</evidence>
<accession>B9J6N2</accession>
<protein>
    <submittedName>
        <fullName evidence="1">Uncharacterized protein</fullName>
    </submittedName>
</protein>
<gene>
    <name evidence="1" type="ordered locus">BCQ_PT65</name>
</gene>
<geneLocation type="plasmid" evidence="1 2">
    <name>pBc53</name>
</geneLocation>
<keyword evidence="1" id="KW-0614">Plasmid</keyword>
<sequence length="52" mass="5815">MNAIATTEIKSNTKEELASKLWELLLMGETDTNAKKGIENIKESLAIHKKND</sequence>
<name>B9J6N2_BACCQ</name>
<reference evidence="1 2" key="1">
    <citation type="journal article" date="2009" name="J. Bacteriol.">
        <title>Complete genome sequence of the extremophilic Bacillus cereus strain Q1 with industrial applications.</title>
        <authorList>
            <person name="Xiong Z."/>
            <person name="Jiang Y."/>
            <person name="Qi D."/>
            <person name="Lu H."/>
            <person name="Yang F."/>
            <person name="Yang J."/>
            <person name="Chen L."/>
            <person name="Sun L."/>
            <person name="Xu X."/>
            <person name="Xue Y."/>
            <person name="Zhu Y."/>
            <person name="Jin Q."/>
        </authorList>
    </citation>
    <scope>NUCLEOTIDE SEQUENCE [LARGE SCALE GENOMIC DNA]</scope>
    <source>
        <strain evidence="1 2">Q1</strain>
        <plasmid evidence="1 2">pBc53</plasmid>
    </source>
</reference>
<evidence type="ECO:0000313" key="2">
    <source>
        <dbReference type="Proteomes" id="UP000000441"/>
    </source>
</evidence>
<dbReference type="Proteomes" id="UP000000441">
    <property type="component" value="Plasmid pBc53"/>
</dbReference>
<dbReference type="HOGENOM" id="CLU_3076563_0_0_9"/>
<proteinExistence type="predicted"/>
<dbReference type="EMBL" id="CP000229">
    <property type="protein sequence ID" value="ACM16027.1"/>
    <property type="molecule type" value="Genomic_DNA"/>
</dbReference>